<gene>
    <name evidence="15" type="primary">adam15</name>
</gene>
<feature type="compositionally biased region" description="Pro residues" evidence="9">
    <location>
        <begin position="861"/>
        <end position="875"/>
    </location>
</feature>
<dbReference type="InterPro" id="IPR000742">
    <property type="entry name" value="EGF"/>
</dbReference>
<dbReference type="InterPro" id="IPR001590">
    <property type="entry name" value="Peptidase_M12B"/>
</dbReference>
<dbReference type="GO" id="GO:0016020">
    <property type="term" value="C:membrane"/>
    <property type="evidence" value="ECO:0007669"/>
    <property type="project" value="UniProtKB-SubCell"/>
</dbReference>
<organism evidence="15 16">
    <name type="scientific">Erpetoichthys calabaricus</name>
    <name type="common">Rope fish</name>
    <name type="synonym">Calamoichthys calabaricus</name>
    <dbReference type="NCBI Taxonomy" id="27687"/>
    <lineage>
        <taxon>Eukaryota</taxon>
        <taxon>Metazoa</taxon>
        <taxon>Chordata</taxon>
        <taxon>Craniata</taxon>
        <taxon>Vertebrata</taxon>
        <taxon>Euteleostomi</taxon>
        <taxon>Actinopterygii</taxon>
        <taxon>Polypteriformes</taxon>
        <taxon>Polypteridae</taxon>
        <taxon>Erpetoichthys</taxon>
    </lineage>
</organism>
<dbReference type="InterPro" id="IPR002870">
    <property type="entry name" value="Peptidase_M12B_N"/>
</dbReference>
<feature type="region of interest" description="Disordered" evidence="9">
    <location>
        <begin position="829"/>
        <end position="953"/>
    </location>
</feature>
<feature type="disulfide bond" evidence="7">
    <location>
        <begin position="679"/>
        <end position="689"/>
    </location>
</feature>
<dbReference type="Pfam" id="PF01562">
    <property type="entry name" value="Pep_M12B_propep"/>
    <property type="match status" value="1"/>
</dbReference>
<evidence type="ECO:0000256" key="3">
    <source>
        <dbReference type="ARBA" id="ARBA00022989"/>
    </source>
</evidence>
<dbReference type="GeneTree" id="ENSGT00940000159822"/>
<reference evidence="15" key="2">
    <citation type="submission" date="2025-08" db="UniProtKB">
        <authorList>
            <consortium name="Ensembl"/>
        </authorList>
    </citation>
    <scope>IDENTIFICATION</scope>
</reference>
<feature type="domain" description="EGF-like" evidence="12">
    <location>
        <begin position="675"/>
        <end position="707"/>
    </location>
</feature>
<dbReference type="PROSITE" id="PS50026">
    <property type="entry name" value="EGF_3"/>
    <property type="match status" value="1"/>
</dbReference>
<dbReference type="PANTHER" id="PTHR11905">
    <property type="entry name" value="ADAM A DISINTEGRIN AND METALLOPROTEASE DOMAIN"/>
    <property type="match status" value="1"/>
</dbReference>
<dbReference type="InterPro" id="IPR036436">
    <property type="entry name" value="Disintegrin_dom_sf"/>
</dbReference>
<feature type="domain" description="Disintegrin" evidence="13">
    <location>
        <begin position="443"/>
        <end position="530"/>
    </location>
</feature>
<feature type="domain" description="Peptidase M12B" evidence="14">
    <location>
        <begin position="233"/>
        <end position="435"/>
    </location>
</feature>
<evidence type="ECO:0000256" key="6">
    <source>
        <dbReference type="PROSITE-ProRule" id="PRU00068"/>
    </source>
</evidence>
<dbReference type="InterPro" id="IPR006586">
    <property type="entry name" value="ADAM_Cys-rich"/>
</dbReference>
<keyword evidence="4 10" id="KW-0472">Membrane</keyword>
<dbReference type="PROSITE" id="PS01186">
    <property type="entry name" value="EGF_2"/>
    <property type="match status" value="1"/>
</dbReference>
<feature type="compositionally biased region" description="Pro residues" evidence="9">
    <location>
        <begin position="840"/>
        <end position="851"/>
    </location>
</feature>
<dbReference type="PROSITE" id="PS50214">
    <property type="entry name" value="DISINTEGRIN_2"/>
    <property type="match status" value="1"/>
</dbReference>
<evidence type="ECO:0000256" key="4">
    <source>
        <dbReference type="ARBA" id="ARBA00023136"/>
    </source>
</evidence>
<keyword evidence="3 10" id="KW-1133">Transmembrane helix</keyword>
<feature type="disulfide bond" evidence="7">
    <location>
        <begin position="697"/>
        <end position="706"/>
    </location>
</feature>
<dbReference type="GO" id="GO:0046872">
    <property type="term" value="F:metal ion binding"/>
    <property type="evidence" value="ECO:0007669"/>
    <property type="project" value="UniProtKB-KW"/>
</dbReference>
<dbReference type="InterPro" id="IPR034027">
    <property type="entry name" value="Reprolysin_adamalysin"/>
</dbReference>
<feature type="transmembrane region" description="Helical" evidence="10">
    <location>
        <begin position="731"/>
        <end position="752"/>
    </location>
</feature>
<dbReference type="GO" id="GO:0004222">
    <property type="term" value="F:metalloendopeptidase activity"/>
    <property type="evidence" value="ECO:0007669"/>
    <property type="project" value="InterPro"/>
</dbReference>
<evidence type="ECO:0000259" key="13">
    <source>
        <dbReference type="PROSITE" id="PS50214"/>
    </source>
</evidence>
<keyword evidence="8" id="KW-0479">Metal-binding</keyword>
<dbReference type="Proteomes" id="UP000694620">
    <property type="component" value="Chromosome 2"/>
</dbReference>
<reference evidence="15" key="1">
    <citation type="submission" date="2021-06" db="EMBL/GenBank/DDBJ databases">
        <authorList>
            <consortium name="Wellcome Sanger Institute Data Sharing"/>
        </authorList>
    </citation>
    <scope>NUCLEOTIDE SEQUENCE [LARGE SCALE GENOMIC DNA]</scope>
</reference>
<feature type="compositionally biased region" description="Polar residues" evidence="9">
    <location>
        <begin position="944"/>
        <end position="953"/>
    </location>
</feature>
<dbReference type="FunFam" id="4.10.70.10:FF:000001">
    <property type="entry name" value="Disintegrin and metalloproteinase domain-containing protein 22"/>
    <property type="match status" value="1"/>
</dbReference>
<dbReference type="GO" id="GO:0007229">
    <property type="term" value="P:integrin-mediated signaling pathway"/>
    <property type="evidence" value="ECO:0007669"/>
    <property type="project" value="TreeGrafter"/>
</dbReference>
<dbReference type="AlphaFoldDB" id="A0A8C4RM90"/>
<keyword evidence="8" id="KW-0862">Zinc</keyword>
<evidence type="ECO:0000256" key="11">
    <source>
        <dbReference type="SAM" id="SignalP"/>
    </source>
</evidence>
<feature type="binding site" evidence="8">
    <location>
        <position position="379"/>
    </location>
    <ligand>
        <name>Zn(2+)</name>
        <dbReference type="ChEBI" id="CHEBI:29105"/>
        <note>catalytic</note>
    </ligand>
</feature>
<dbReference type="Gene3D" id="3.40.390.10">
    <property type="entry name" value="Collagenase (Catalytic Domain)"/>
    <property type="match status" value="1"/>
</dbReference>
<feature type="binding site" evidence="8">
    <location>
        <position position="373"/>
    </location>
    <ligand>
        <name>Zn(2+)</name>
        <dbReference type="ChEBI" id="CHEBI:29105"/>
        <note>catalytic</note>
    </ligand>
</feature>
<evidence type="ECO:0000256" key="10">
    <source>
        <dbReference type="SAM" id="Phobius"/>
    </source>
</evidence>
<comment type="caution">
    <text evidence="7">Lacks conserved residue(s) required for the propagation of feature annotation.</text>
</comment>
<evidence type="ECO:0000259" key="12">
    <source>
        <dbReference type="PROSITE" id="PS50026"/>
    </source>
</evidence>
<dbReference type="PANTHER" id="PTHR11905:SF130">
    <property type="entry name" value="DISINTEGRIN AND METALLOPROTEINASE DOMAIN-CONTAINING PROTEIN 15"/>
    <property type="match status" value="1"/>
</dbReference>
<evidence type="ECO:0000313" key="15">
    <source>
        <dbReference type="Ensembl" id="ENSECRP00000004574.1"/>
    </source>
</evidence>
<dbReference type="PROSITE" id="PS50215">
    <property type="entry name" value="ADAM_MEPRO"/>
    <property type="match status" value="1"/>
</dbReference>
<feature type="binding site" evidence="8">
    <location>
        <position position="369"/>
    </location>
    <ligand>
        <name>Zn(2+)</name>
        <dbReference type="ChEBI" id="CHEBI:29105"/>
        <note>catalytic</note>
    </ligand>
</feature>
<dbReference type="GO" id="GO:0045087">
    <property type="term" value="P:innate immune response"/>
    <property type="evidence" value="ECO:0007669"/>
    <property type="project" value="TreeGrafter"/>
</dbReference>
<dbReference type="GO" id="GO:0006508">
    <property type="term" value="P:proteolysis"/>
    <property type="evidence" value="ECO:0007669"/>
    <property type="project" value="InterPro"/>
</dbReference>
<proteinExistence type="predicted"/>
<dbReference type="FunFam" id="3.40.390.10:FF:000002">
    <property type="entry name" value="Disintegrin and metalloproteinase domain-containing protein 22"/>
    <property type="match status" value="1"/>
</dbReference>
<dbReference type="SMART" id="SM00050">
    <property type="entry name" value="DISIN"/>
    <property type="match status" value="1"/>
</dbReference>
<feature type="signal peptide" evidence="11">
    <location>
        <begin position="1"/>
        <end position="17"/>
    </location>
</feature>
<dbReference type="InterPro" id="IPR001762">
    <property type="entry name" value="Disintegrin_dom"/>
</dbReference>
<evidence type="ECO:0000259" key="14">
    <source>
        <dbReference type="PROSITE" id="PS50215"/>
    </source>
</evidence>
<evidence type="ECO:0000256" key="1">
    <source>
        <dbReference type="ARBA" id="ARBA00004167"/>
    </source>
</evidence>
<dbReference type="PRINTS" id="PR00289">
    <property type="entry name" value="DISINTEGRIN"/>
</dbReference>
<dbReference type="Pfam" id="PF01421">
    <property type="entry name" value="Reprolysin"/>
    <property type="match status" value="1"/>
</dbReference>
<evidence type="ECO:0000313" key="16">
    <source>
        <dbReference type="Proteomes" id="UP000694620"/>
    </source>
</evidence>
<dbReference type="Pfam" id="PF00200">
    <property type="entry name" value="Disintegrin"/>
    <property type="match status" value="1"/>
</dbReference>
<reference evidence="15" key="3">
    <citation type="submission" date="2025-09" db="UniProtKB">
        <authorList>
            <consortium name="Ensembl"/>
        </authorList>
    </citation>
    <scope>IDENTIFICATION</scope>
</reference>
<dbReference type="SUPFAM" id="SSF57552">
    <property type="entry name" value="Blood coagulation inhibitor (disintegrin)"/>
    <property type="match status" value="1"/>
</dbReference>
<dbReference type="SUPFAM" id="SSF55486">
    <property type="entry name" value="Metalloproteases ('zincins'), catalytic domain"/>
    <property type="match status" value="1"/>
</dbReference>
<evidence type="ECO:0000256" key="8">
    <source>
        <dbReference type="PROSITE-ProRule" id="PRU00276"/>
    </source>
</evidence>
<evidence type="ECO:0000256" key="9">
    <source>
        <dbReference type="SAM" id="MobiDB-lite"/>
    </source>
</evidence>
<keyword evidence="2 10" id="KW-0812">Transmembrane</keyword>
<name>A0A8C4RM90_ERPCA</name>
<feature type="disulfide bond" evidence="6">
    <location>
        <begin position="502"/>
        <end position="522"/>
    </location>
</feature>
<evidence type="ECO:0000256" key="7">
    <source>
        <dbReference type="PROSITE-ProRule" id="PRU00076"/>
    </source>
</evidence>
<accession>A0A8C4RM90</accession>
<keyword evidence="16" id="KW-1185">Reference proteome</keyword>
<keyword evidence="5 7" id="KW-1015">Disulfide bond</keyword>
<sequence>MGPGRAAVLQLLRASFALLVCGNAALSPANSSEGFADRADVGKVASHAESVKSGTPSNSIGTKVSEPFFVIGDQMFNRMDAFHDSYPDQLQCGLEVDGNLMLLDLEKNENLVTFLKNIYFYQPDGELVTEDTGNQMHCQYQGKVRGIPGSRVAVSICSGLRGMISLAANLTYEVTSGKEGIHYVRRTQDVENHHGKCVVIQPPKIHRTHTLTLLSEKAEHLLRRKRDVLSETKYIELALVVDNSLFQRYNSSMKTVKNRMMDLANQVDYFFRPLNVRIALVGIEIWSIKNEITIDKNPNKTLNRFLDWRRQILLPRLEHDNAQLITAGTFEGATLGTTFQSSMCSIDHSGGINVDHLVSVLGISSTVAHNLGHNLGFNHDSKERKCQCDIEPRLGGCIMEPLTGFLPGQTFSRCSIQDLSTSLQNGGGMCLFNVPAPQRLSGWPRCGNLYVEKGEDCDCGLLDECKDPCCNASTCKLAFGAECSSNGVCCENCKFRSAGSVCREHFGECDLPEYCNGSSPLCPANVFIQNGNTCQQGEAFCYNGICITNEMQCQVLWGPNATRADDICFSSFNKQGDKYGNCGQRSDGSYIACDDQDVHCGKIQCRGGSNRPLLGSNVEIINMKVRVNKTDIRCRKTYINFGNDVVNHSLVMSGTACGKNKACINNKCQDVSLFGVVDCQKKCNKHGVCNSNENCHCDPGWAPPDCRVAGNGGSLDSGPVLQRKENHRSSVTLLVFFLFILPVAVLCLLLVWHRRRKEKICWGSSAFQKGPSRPQSRRVRETCIVHFTEVTSVDDLQENRTMASDWNNSTREQVQPLRYQWMQNNDIPLTPPFHKVSSRPAPPSKPLPPDPVLRSSQPEVPVRPAPPSKPLPPDPVSKDSQMNIHTRPPPPQKPLPSDPPSRPLSGTTLQCEPDMNAVPANGASAGLVPARRAPPPPSTRDSHPTTSEPGVFV</sequence>
<feature type="compositionally biased region" description="Pro residues" evidence="9">
    <location>
        <begin position="887"/>
        <end position="902"/>
    </location>
</feature>
<dbReference type="GO" id="GO:0005178">
    <property type="term" value="F:integrin binding"/>
    <property type="evidence" value="ECO:0007669"/>
    <property type="project" value="TreeGrafter"/>
</dbReference>
<dbReference type="SMART" id="SM00608">
    <property type="entry name" value="ACR"/>
    <property type="match status" value="1"/>
</dbReference>
<dbReference type="CDD" id="cd04269">
    <property type="entry name" value="ZnMc_adamalysin_II_like"/>
    <property type="match status" value="1"/>
</dbReference>
<feature type="chain" id="PRO_5034382281" evidence="11">
    <location>
        <begin position="18"/>
        <end position="953"/>
    </location>
</feature>
<dbReference type="GO" id="GO:0005615">
    <property type="term" value="C:extracellular space"/>
    <property type="evidence" value="ECO:0007669"/>
    <property type="project" value="TreeGrafter"/>
</dbReference>
<keyword evidence="11" id="KW-0732">Signal</keyword>
<dbReference type="Pfam" id="PF08516">
    <property type="entry name" value="ADAM_CR"/>
    <property type="match status" value="1"/>
</dbReference>
<dbReference type="Gene3D" id="4.10.70.10">
    <property type="entry name" value="Disintegrin domain"/>
    <property type="match status" value="1"/>
</dbReference>
<comment type="subcellular location">
    <subcellularLocation>
        <location evidence="1">Membrane</location>
        <topology evidence="1">Single-pass membrane protein</topology>
    </subcellularLocation>
</comment>
<protein>
    <submittedName>
        <fullName evidence="15">ADAM metallopeptidase domain 15</fullName>
    </submittedName>
</protein>
<keyword evidence="7" id="KW-0245">EGF-like domain</keyword>
<dbReference type="InterPro" id="IPR024079">
    <property type="entry name" value="MetalloPept_cat_dom_sf"/>
</dbReference>
<evidence type="ECO:0000256" key="2">
    <source>
        <dbReference type="ARBA" id="ARBA00022692"/>
    </source>
</evidence>
<dbReference type="Ensembl" id="ENSECRT00000004653.1">
    <property type="protein sequence ID" value="ENSECRP00000004574.1"/>
    <property type="gene ID" value="ENSECRG00000003110.1"/>
</dbReference>
<evidence type="ECO:0000256" key="5">
    <source>
        <dbReference type="ARBA" id="ARBA00023157"/>
    </source>
</evidence>